<gene>
    <name evidence="1" type="ORF">DES53_113144</name>
</gene>
<keyword evidence="2" id="KW-1185">Reference proteome</keyword>
<evidence type="ECO:0000313" key="1">
    <source>
        <dbReference type="EMBL" id="RBP37761.1"/>
    </source>
</evidence>
<dbReference type="AlphaFoldDB" id="A0A366H8R6"/>
<dbReference type="OrthoDB" id="5730548at2"/>
<accession>A0A366H8R6</accession>
<dbReference type="EMBL" id="QNRR01000013">
    <property type="protein sequence ID" value="RBP37761.1"/>
    <property type="molecule type" value="Genomic_DNA"/>
</dbReference>
<protein>
    <submittedName>
        <fullName evidence="1">Uncharacterized protein</fullName>
    </submittedName>
</protein>
<organism evidence="1 2">
    <name type="scientific">Roseimicrobium gellanilyticum</name>
    <dbReference type="NCBI Taxonomy" id="748857"/>
    <lineage>
        <taxon>Bacteria</taxon>
        <taxon>Pseudomonadati</taxon>
        <taxon>Verrucomicrobiota</taxon>
        <taxon>Verrucomicrobiia</taxon>
        <taxon>Verrucomicrobiales</taxon>
        <taxon>Verrucomicrobiaceae</taxon>
        <taxon>Roseimicrobium</taxon>
    </lineage>
</organism>
<proteinExistence type="predicted"/>
<reference evidence="1 2" key="1">
    <citation type="submission" date="2018-06" db="EMBL/GenBank/DDBJ databases">
        <title>Genomic Encyclopedia of Type Strains, Phase IV (KMG-IV): sequencing the most valuable type-strain genomes for metagenomic binning, comparative biology and taxonomic classification.</title>
        <authorList>
            <person name="Goeker M."/>
        </authorList>
    </citation>
    <scope>NUCLEOTIDE SEQUENCE [LARGE SCALE GENOMIC DNA]</scope>
    <source>
        <strain evidence="1 2">DSM 25532</strain>
    </source>
</reference>
<dbReference type="Proteomes" id="UP000253426">
    <property type="component" value="Unassembled WGS sequence"/>
</dbReference>
<evidence type="ECO:0000313" key="2">
    <source>
        <dbReference type="Proteomes" id="UP000253426"/>
    </source>
</evidence>
<sequence length="173" mass="18658">MLVFSSKAKAGWDVSQTAARESHGLPAQVVFVWVPGPAAEYPTMAVALQDVADDGKLNQLRLLSVTKLLSDDNFQKEVFQQLEAIAPKDLKEALESAGNMHNPKMTALRPSFEKAVLTTPTVLRFKEDLARHQLEIAGASCEKFSFATTGGSKRVFGFLTLTLAGASNKAPAP</sequence>
<name>A0A366H8R6_9BACT</name>
<comment type="caution">
    <text evidence="1">The sequence shown here is derived from an EMBL/GenBank/DDBJ whole genome shotgun (WGS) entry which is preliminary data.</text>
</comment>